<evidence type="ECO:0000256" key="1">
    <source>
        <dbReference type="ARBA" id="ARBA00011738"/>
    </source>
</evidence>
<dbReference type="Proteomes" id="UP000036947">
    <property type="component" value="Unassembled WGS sequence"/>
</dbReference>
<dbReference type="STRING" id="1163406.A0A0L0N383"/>
<dbReference type="InterPro" id="IPR013097">
    <property type="entry name" value="Dabb"/>
</dbReference>
<dbReference type="InterPro" id="IPR011008">
    <property type="entry name" value="Dimeric_a/b-barrel"/>
</dbReference>
<comment type="subunit">
    <text evidence="1">Homodimer.</text>
</comment>
<keyword evidence="4" id="KW-1185">Reference proteome</keyword>
<comment type="caution">
    <text evidence="3">The sequence shown here is derived from an EMBL/GenBank/DDBJ whole genome shotgun (WGS) entry which is preliminary data.</text>
</comment>
<proteinExistence type="predicted"/>
<organism evidence="3 4">
    <name type="scientific">Tolypocladium ophioglossoides (strain CBS 100239)</name>
    <name type="common">Snaketongue truffleclub</name>
    <name type="synonym">Elaphocordyceps ophioglossoides</name>
    <dbReference type="NCBI Taxonomy" id="1163406"/>
    <lineage>
        <taxon>Eukaryota</taxon>
        <taxon>Fungi</taxon>
        <taxon>Dikarya</taxon>
        <taxon>Ascomycota</taxon>
        <taxon>Pezizomycotina</taxon>
        <taxon>Sordariomycetes</taxon>
        <taxon>Hypocreomycetidae</taxon>
        <taxon>Hypocreales</taxon>
        <taxon>Ophiocordycipitaceae</taxon>
        <taxon>Tolypocladium</taxon>
    </lineage>
</organism>
<dbReference type="OrthoDB" id="1601230at2759"/>
<dbReference type="EMBL" id="LFRF01000027">
    <property type="protein sequence ID" value="KND88290.1"/>
    <property type="molecule type" value="Genomic_DNA"/>
</dbReference>
<dbReference type="AlphaFoldDB" id="A0A0L0N383"/>
<dbReference type="SUPFAM" id="SSF54909">
    <property type="entry name" value="Dimeric alpha+beta barrel"/>
    <property type="match status" value="1"/>
</dbReference>
<sequence length="111" mass="12507">MTIYHIVLFRFKDGLSKEEVKAASEGMVALESKLLGPETKLPYVRNRMGGVNNSPEGRAGGMTHGYICEFDNEKDRTYYLEEDPAHKEWVQYVKPFIAGAQVVDFTPGVHV</sequence>
<dbReference type="PANTHER" id="PTHR33178">
    <property type="match status" value="1"/>
</dbReference>
<gene>
    <name evidence="3" type="ORF">TOPH_07090</name>
</gene>
<dbReference type="InterPro" id="IPR044662">
    <property type="entry name" value="HS1/DABB1-like"/>
</dbReference>
<evidence type="ECO:0000259" key="2">
    <source>
        <dbReference type="PROSITE" id="PS51502"/>
    </source>
</evidence>
<dbReference type="Pfam" id="PF07876">
    <property type="entry name" value="Dabb"/>
    <property type="match status" value="1"/>
</dbReference>
<dbReference type="PROSITE" id="PS51502">
    <property type="entry name" value="S_R_A_B_BARREL"/>
    <property type="match status" value="1"/>
</dbReference>
<dbReference type="SMART" id="SM00886">
    <property type="entry name" value="Dabb"/>
    <property type="match status" value="1"/>
</dbReference>
<accession>A0A0L0N383</accession>
<reference evidence="3" key="1">
    <citation type="journal article" date="2015" name="BMC Genomics">
        <title>The genome of the truffle-parasite Tolypocladium ophioglossoides and the evolution of antifungal peptaibiotics.</title>
        <authorList>
            <person name="Quandt C.A."/>
            <person name="Bushley K.E."/>
            <person name="Spatafora J.W."/>
        </authorList>
    </citation>
    <scope>NUCLEOTIDE SEQUENCE [LARGE SCALE GENOMIC DNA]</scope>
    <source>
        <strain evidence="3">CBS 100239</strain>
    </source>
</reference>
<evidence type="ECO:0000313" key="3">
    <source>
        <dbReference type="EMBL" id="KND88290.1"/>
    </source>
</evidence>
<protein>
    <recommendedName>
        <fullName evidence="2">Stress-response A/B barrel domain-containing protein</fullName>
    </recommendedName>
</protein>
<name>A0A0L0N383_TOLOC</name>
<dbReference type="Gene3D" id="3.30.70.100">
    <property type="match status" value="1"/>
</dbReference>
<evidence type="ECO:0000313" key="4">
    <source>
        <dbReference type="Proteomes" id="UP000036947"/>
    </source>
</evidence>
<dbReference type="PANTHER" id="PTHR33178:SF10">
    <property type="entry name" value="STRESS-RESPONSE A_B BARREL DOMAIN-CONTAINING PROTEIN"/>
    <property type="match status" value="1"/>
</dbReference>
<feature type="domain" description="Stress-response A/B barrel" evidence="2">
    <location>
        <begin position="3"/>
        <end position="105"/>
    </location>
</feature>